<dbReference type="Proteomes" id="UP000036681">
    <property type="component" value="Unplaced"/>
</dbReference>
<dbReference type="WBParaSite" id="ALUE_0000925101-mRNA-1">
    <property type="protein sequence ID" value="ALUE_0000925101-mRNA-1"/>
    <property type="gene ID" value="ALUE_0000925101"/>
</dbReference>
<keyword evidence="2" id="KW-1185">Reference proteome</keyword>
<evidence type="ECO:0000313" key="3">
    <source>
        <dbReference type="WBParaSite" id="ALUE_0000925101-mRNA-1"/>
    </source>
</evidence>
<accession>A0A9J2PI05</accession>
<dbReference type="AlphaFoldDB" id="A0A9J2PI05"/>
<evidence type="ECO:0000256" key="1">
    <source>
        <dbReference type="SAM" id="MobiDB-lite"/>
    </source>
</evidence>
<name>A0A9J2PI05_ASCLU</name>
<protein>
    <submittedName>
        <fullName evidence="3">Uncharacterized protein</fullName>
    </submittedName>
</protein>
<organism evidence="2 3">
    <name type="scientific">Ascaris lumbricoides</name>
    <name type="common">Giant roundworm</name>
    <dbReference type="NCBI Taxonomy" id="6252"/>
    <lineage>
        <taxon>Eukaryota</taxon>
        <taxon>Metazoa</taxon>
        <taxon>Ecdysozoa</taxon>
        <taxon>Nematoda</taxon>
        <taxon>Chromadorea</taxon>
        <taxon>Rhabditida</taxon>
        <taxon>Spirurina</taxon>
        <taxon>Ascaridomorpha</taxon>
        <taxon>Ascaridoidea</taxon>
        <taxon>Ascarididae</taxon>
        <taxon>Ascaris</taxon>
    </lineage>
</organism>
<evidence type="ECO:0000313" key="2">
    <source>
        <dbReference type="Proteomes" id="UP000036681"/>
    </source>
</evidence>
<proteinExistence type="predicted"/>
<reference evidence="3" key="1">
    <citation type="submission" date="2023-03" db="UniProtKB">
        <authorList>
            <consortium name="WormBaseParasite"/>
        </authorList>
    </citation>
    <scope>IDENTIFICATION</scope>
</reference>
<sequence>MRSRALSGIALNESPAVRCLIRRSSRDCDVTLNVTWADAWQILKPKIARFGEMSEHSPISRSKKDSLSATGRRLSPTAKRQRGLLVSLGIIRVSVHAPLHLQFGEMSEHSPKREWCVLGSIVVSIRACHVRDPGSIPGRGGRFAALFERISQCGWRVTMDEKALGQEGCGLVKVVINKPENEGEDDEEKDNAMI</sequence>
<feature type="region of interest" description="Disordered" evidence="1">
    <location>
        <begin position="54"/>
        <end position="75"/>
    </location>
</feature>